<dbReference type="CDD" id="cd00085">
    <property type="entry name" value="HNHc"/>
    <property type="match status" value="1"/>
</dbReference>
<dbReference type="EMBL" id="CP163445">
    <property type="protein sequence ID" value="XDQ83445.1"/>
    <property type="molecule type" value="Genomic_DNA"/>
</dbReference>
<dbReference type="Pfam" id="PF01844">
    <property type="entry name" value="HNH"/>
    <property type="match status" value="1"/>
</dbReference>
<keyword evidence="2" id="KW-0255">Endonuclease</keyword>
<feature type="domain" description="HNH nuclease" evidence="1">
    <location>
        <begin position="18"/>
        <end position="68"/>
    </location>
</feature>
<dbReference type="GO" id="GO:0003676">
    <property type="term" value="F:nucleic acid binding"/>
    <property type="evidence" value="ECO:0007669"/>
    <property type="project" value="InterPro"/>
</dbReference>
<keyword evidence="2" id="KW-0540">Nuclease</keyword>
<dbReference type="PANTHER" id="PTHR33877:SF2">
    <property type="entry name" value="OS07G0170200 PROTEIN"/>
    <property type="match status" value="1"/>
</dbReference>
<dbReference type="InterPro" id="IPR052892">
    <property type="entry name" value="NA-targeting_endonuclease"/>
</dbReference>
<evidence type="ECO:0000259" key="1">
    <source>
        <dbReference type="SMART" id="SM00507"/>
    </source>
</evidence>
<evidence type="ECO:0000313" key="2">
    <source>
        <dbReference type="EMBL" id="XDQ83445.1"/>
    </source>
</evidence>
<reference evidence="2" key="1">
    <citation type="submission" date="2024-07" db="EMBL/GenBank/DDBJ databases">
        <authorList>
            <person name="Yu S.T."/>
        </authorList>
    </citation>
    <scope>NUCLEOTIDE SEQUENCE</scope>
    <source>
        <strain evidence="2">Y1</strain>
    </source>
</reference>
<dbReference type="RefSeq" id="WP_369185571.1">
    <property type="nucleotide sequence ID" value="NZ_CP163445.1"/>
</dbReference>
<organism evidence="2">
    <name type="scientific">Streptomyces sp. Y1</name>
    <dbReference type="NCBI Taxonomy" id="3238634"/>
    <lineage>
        <taxon>Bacteria</taxon>
        <taxon>Bacillati</taxon>
        <taxon>Actinomycetota</taxon>
        <taxon>Actinomycetes</taxon>
        <taxon>Kitasatosporales</taxon>
        <taxon>Streptomycetaceae</taxon>
        <taxon>Streptomyces</taxon>
    </lineage>
</organism>
<protein>
    <submittedName>
        <fullName evidence="2">HNH endonuclease</fullName>
    </submittedName>
</protein>
<dbReference type="PANTHER" id="PTHR33877">
    <property type="entry name" value="SLL1193 PROTEIN"/>
    <property type="match status" value="1"/>
</dbReference>
<name>A0AB39TWB6_9ACTN</name>
<keyword evidence="2" id="KW-0378">Hydrolase</keyword>
<dbReference type="GO" id="GO:0004519">
    <property type="term" value="F:endonuclease activity"/>
    <property type="evidence" value="ECO:0007669"/>
    <property type="project" value="UniProtKB-KW"/>
</dbReference>
<dbReference type="SMART" id="SM00507">
    <property type="entry name" value="HNHc"/>
    <property type="match status" value="1"/>
</dbReference>
<dbReference type="Gene3D" id="1.10.30.50">
    <property type="match status" value="1"/>
</dbReference>
<dbReference type="InterPro" id="IPR002711">
    <property type="entry name" value="HNH"/>
</dbReference>
<dbReference type="InterPro" id="IPR003615">
    <property type="entry name" value="HNH_nuc"/>
</dbReference>
<sequence length="236" mass="27632">MAPEATVRRGTRRIQHTYVWLATLSGNEGRCTYCGTERATTLDHETPVADEGADVWWNFIPACKPCNDWKGKRTAKRWFTDQKLHRDRPEVGFDTRMMPTRMALGFEARVEKVRRELRNTDRRDWFRHHFGTARHRNKHEMWEWFAKCEAMLARYPFKPWTTPNVGSEAADQCHRRMCCGWRHPDATAIRAVILPQEQRASFTRAAFAAGLSEGDLVATLIREHLRRAGIPEQRRQ</sequence>
<proteinExistence type="predicted"/>
<dbReference type="GO" id="GO:0008270">
    <property type="term" value="F:zinc ion binding"/>
    <property type="evidence" value="ECO:0007669"/>
    <property type="project" value="InterPro"/>
</dbReference>
<accession>A0AB39TWB6</accession>
<dbReference type="AlphaFoldDB" id="A0AB39TWB6"/>
<gene>
    <name evidence="2" type="ORF">AB2U05_35520</name>
</gene>